<reference evidence="11" key="1">
    <citation type="submission" date="2021-11" db="EMBL/GenBank/DDBJ databases">
        <title>Draft genome sequence of Alcaligenes endophyticus type strain CCUG 75668T.</title>
        <authorList>
            <person name="Salva-Serra F."/>
            <person name="Duran R.E."/>
            <person name="Seeger M."/>
            <person name="Moore E.R.B."/>
            <person name="Jaen-Luchoro D."/>
        </authorList>
    </citation>
    <scope>NUCLEOTIDE SEQUENCE</scope>
    <source>
        <strain evidence="11">CCUG 75668</strain>
    </source>
</reference>
<comment type="subcellular location">
    <subcellularLocation>
        <location evidence="9">Cell membrane</location>
        <topology evidence="9">Peripheral membrane protein</topology>
    </subcellularLocation>
</comment>
<dbReference type="PANTHER" id="PTHR21248:SF23">
    <property type="entry name" value="CARDIOLIPIN SYNTHASE B"/>
    <property type="match status" value="1"/>
</dbReference>
<feature type="domain" description="PLD phosphodiesterase" evidence="10">
    <location>
        <begin position="313"/>
        <end position="339"/>
    </location>
</feature>
<keyword evidence="6 9" id="KW-0472">Membrane</keyword>
<keyword evidence="5 9" id="KW-0443">Lipid metabolism</keyword>
<evidence type="ECO:0000313" key="11">
    <source>
        <dbReference type="EMBL" id="MDN4119996.1"/>
    </source>
</evidence>
<feature type="active site" evidence="9">
    <location>
        <position position="121"/>
    </location>
</feature>
<comment type="caution">
    <text evidence="11">The sequence shown here is derived from an EMBL/GenBank/DDBJ whole genome shotgun (WGS) entry which is preliminary data.</text>
</comment>
<comment type="similarity">
    <text evidence="9">Belongs to the phospholipase D family. Cardiolipin synthase subfamily. ClsB sub-subfamily.</text>
</comment>
<dbReference type="SUPFAM" id="SSF56024">
    <property type="entry name" value="Phospholipase D/nuclease"/>
    <property type="match status" value="2"/>
</dbReference>
<evidence type="ECO:0000256" key="6">
    <source>
        <dbReference type="ARBA" id="ARBA00023136"/>
    </source>
</evidence>
<dbReference type="EMBL" id="JAJHNU010000001">
    <property type="protein sequence ID" value="MDN4119996.1"/>
    <property type="molecule type" value="Genomic_DNA"/>
</dbReference>
<keyword evidence="1 9" id="KW-1003">Cell membrane</keyword>
<organism evidence="11 12">
    <name type="scientific">Alcaligenes endophyticus</name>
    <dbReference type="NCBI Taxonomy" id="1929088"/>
    <lineage>
        <taxon>Bacteria</taxon>
        <taxon>Pseudomonadati</taxon>
        <taxon>Pseudomonadota</taxon>
        <taxon>Betaproteobacteria</taxon>
        <taxon>Burkholderiales</taxon>
        <taxon>Alcaligenaceae</taxon>
        <taxon>Alcaligenes</taxon>
    </lineage>
</organism>
<dbReference type="InterPro" id="IPR025202">
    <property type="entry name" value="PLD-like_dom"/>
</dbReference>
<comment type="function">
    <text evidence="9">Catalyzes the phosphatidyl group transfer from one phosphatidylglycerol molecule to another to form cardiolipin (CL) (diphosphatidylglycerol) and glycerol.</text>
</comment>
<evidence type="ECO:0000256" key="7">
    <source>
        <dbReference type="ARBA" id="ARBA00023209"/>
    </source>
</evidence>
<keyword evidence="8 9" id="KW-1208">Phospholipid metabolism</keyword>
<sequence>MSKLLRRLSWTTGNQVELLHNGGEFFPALCLAIDQAQVSVHLETYIFRLDHAGQAVLDSLKRACARGVRVRVVVDGFGSAKDLTRLAEQFARMKARFRIYRPPPRAWRDSWLSLRRLRRLHRKVAVIDGTIGFVGGINILDDFQDVPNVTGQASPRFDFAVRCTGPVVAGLERAQYALWLRMSWRRRTDWDTFTQRFQLWAQRRQQRLRMRYQSQVTAEGRTALLLRDNVRHRQSIERAYLHLLAQASEEVIIANAYFFPGRRLRKALKQAALRGVRVRLLLQGHAEYFWQYRASCALYQELLDNGLELYEYQASYLHAKVAVIDGYAMVGSSNLDPFSLLLAREANLLLADTDFTRRLRTILEHELSTHASQVAADVWLRRGWLGRWVDTCAYGLLRLGVLLTGKSSRY</sequence>
<name>A0ABT8EFE7_9BURK</name>
<evidence type="ECO:0000256" key="3">
    <source>
        <dbReference type="ARBA" id="ARBA00022679"/>
    </source>
</evidence>
<dbReference type="GO" id="GO:0016740">
    <property type="term" value="F:transferase activity"/>
    <property type="evidence" value="ECO:0007669"/>
    <property type="project" value="UniProtKB-KW"/>
</dbReference>
<dbReference type="PIRSF" id="PIRSF000850">
    <property type="entry name" value="Phospholipase_D_PSS"/>
    <property type="match status" value="1"/>
</dbReference>
<evidence type="ECO:0000256" key="2">
    <source>
        <dbReference type="ARBA" id="ARBA00022516"/>
    </source>
</evidence>
<dbReference type="Gene3D" id="3.30.870.10">
    <property type="entry name" value="Endonuclease Chain A"/>
    <property type="match status" value="2"/>
</dbReference>
<evidence type="ECO:0000256" key="9">
    <source>
        <dbReference type="HAMAP-Rule" id="MF_01917"/>
    </source>
</evidence>
<dbReference type="InterPro" id="IPR030872">
    <property type="entry name" value="Cardiolipin_synth_ClsB"/>
</dbReference>
<comment type="catalytic activity">
    <reaction evidence="9">
        <text>2 a 1,2-diacyl-sn-glycero-3-phospho-(1'-sn-glycerol) = a cardiolipin + glycerol</text>
        <dbReference type="Rhea" id="RHEA:31451"/>
        <dbReference type="ChEBI" id="CHEBI:17754"/>
        <dbReference type="ChEBI" id="CHEBI:62237"/>
        <dbReference type="ChEBI" id="CHEBI:64716"/>
    </reaction>
</comment>
<keyword evidence="7 9" id="KW-0594">Phospholipid biosynthesis</keyword>
<feature type="active site" evidence="9">
    <location>
        <position position="320"/>
    </location>
</feature>
<gene>
    <name evidence="9 11" type="primary">clsB</name>
    <name evidence="11" type="ORF">LMS43_01710</name>
</gene>
<dbReference type="PANTHER" id="PTHR21248">
    <property type="entry name" value="CARDIOLIPIN SYNTHASE"/>
    <property type="match status" value="1"/>
</dbReference>
<dbReference type="HAMAP" id="MF_01917">
    <property type="entry name" value="Cardiolipin_synth_ClsB"/>
    <property type="match status" value="1"/>
</dbReference>
<keyword evidence="2 9" id="KW-0444">Lipid biosynthesis</keyword>
<proteinExistence type="inferred from homology"/>
<feature type="active site" evidence="9">
    <location>
        <position position="128"/>
    </location>
</feature>
<dbReference type="RefSeq" id="WP_266122667.1">
    <property type="nucleotide sequence ID" value="NZ_JAJHNU010000001.1"/>
</dbReference>
<dbReference type="CDD" id="cd09159">
    <property type="entry name" value="PLDc_ybhO_like_2"/>
    <property type="match status" value="1"/>
</dbReference>
<evidence type="ECO:0000256" key="4">
    <source>
        <dbReference type="ARBA" id="ARBA00022737"/>
    </source>
</evidence>
<keyword evidence="4" id="KW-0677">Repeat</keyword>
<keyword evidence="12" id="KW-1185">Reference proteome</keyword>
<dbReference type="SMART" id="SM00155">
    <property type="entry name" value="PLDc"/>
    <property type="match status" value="2"/>
</dbReference>
<dbReference type="EC" id="2.7.8.-" evidence="9"/>
<evidence type="ECO:0000313" key="12">
    <source>
        <dbReference type="Proteomes" id="UP001168613"/>
    </source>
</evidence>
<keyword evidence="3 9" id="KW-0808">Transferase</keyword>
<dbReference type="Proteomes" id="UP001168613">
    <property type="component" value="Unassembled WGS sequence"/>
</dbReference>
<dbReference type="InterPro" id="IPR001736">
    <property type="entry name" value="PLipase_D/transphosphatidylase"/>
</dbReference>
<dbReference type="NCBIfam" id="NF008427">
    <property type="entry name" value="PRK11263.1"/>
    <property type="match status" value="1"/>
</dbReference>
<evidence type="ECO:0000256" key="5">
    <source>
        <dbReference type="ARBA" id="ARBA00023098"/>
    </source>
</evidence>
<evidence type="ECO:0000259" key="10">
    <source>
        <dbReference type="PROSITE" id="PS50035"/>
    </source>
</evidence>
<feature type="active site" evidence="9">
    <location>
        <position position="325"/>
    </location>
</feature>
<accession>A0ABT8EFE7</accession>
<feature type="active site" evidence="9">
    <location>
        <position position="123"/>
    </location>
</feature>
<feature type="active site" evidence="9">
    <location>
        <position position="318"/>
    </location>
</feature>
<dbReference type="PROSITE" id="PS50035">
    <property type="entry name" value="PLD"/>
    <property type="match status" value="2"/>
</dbReference>
<evidence type="ECO:0000256" key="8">
    <source>
        <dbReference type="ARBA" id="ARBA00023264"/>
    </source>
</evidence>
<evidence type="ECO:0000256" key="1">
    <source>
        <dbReference type="ARBA" id="ARBA00022475"/>
    </source>
</evidence>
<feature type="domain" description="PLD phosphodiesterase" evidence="10">
    <location>
        <begin position="116"/>
        <end position="143"/>
    </location>
</feature>
<protein>
    <recommendedName>
        <fullName evidence="9">Cardiolipin synthase B</fullName>
        <shortName evidence="9">CL synthase</shortName>
        <ecNumber evidence="9">2.7.8.-</ecNumber>
    </recommendedName>
</protein>
<dbReference type="Pfam" id="PF13091">
    <property type="entry name" value="PLDc_2"/>
    <property type="match status" value="2"/>
</dbReference>